<proteinExistence type="inferred from homology"/>
<feature type="transmembrane region" description="Helical" evidence="9">
    <location>
        <begin position="36"/>
        <end position="57"/>
    </location>
</feature>
<keyword evidence="7 9" id="KW-1133">Transmembrane helix</keyword>
<keyword evidence="6 9" id="KW-0378">Hydrolase</keyword>
<dbReference type="RefSeq" id="WP_149266984.1">
    <property type="nucleotide sequence ID" value="NZ_VFJB01000008.1"/>
</dbReference>
<comment type="pathway">
    <text evidence="9">Protein modification; lipoprotein biosynthesis (signal peptide cleavage).</text>
</comment>
<gene>
    <name evidence="9 12" type="primary">lspA</name>
    <name evidence="12" type="ORF">FHQ18_09700</name>
</gene>
<dbReference type="Proteomes" id="UP000322876">
    <property type="component" value="Unassembled WGS sequence"/>
</dbReference>
<name>A0A5A8F2Z9_9BACT</name>
<dbReference type="GO" id="GO:0005886">
    <property type="term" value="C:plasma membrane"/>
    <property type="evidence" value="ECO:0007669"/>
    <property type="project" value="UniProtKB-SubCell"/>
</dbReference>
<evidence type="ECO:0000256" key="6">
    <source>
        <dbReference type="ARBA" id="ARBA00022801"/>
    </source>
</evidence>
<dbReference type="PANTHER" id="PTHR33695:SF1">
    <property type="entry name" value="LIPOPROTEIN SIGNAL PEPTIDASE"/>
    <property type="match status" value="1"/>
</dbReference>
<dbReference type="PROSITE" id="PS00855">
    <property type="entry name" value="SPASE_II"/>
    <property type="match status" value="1"/>
</dbReference>
<keyword evidence="5 9" id="KW-0064">Aspartyl protease</keyword>
<evidence type="ECO:0000256" key="5">
    <source>
        <dbReference type="ARBA" id="ARBA00022750"/>
    </source>
</evidence>
<keyword evidence="13" id="KW-1185">Reference proteome</keyword>
<evidence type="ECO:0000256" key="7">
    <source>
        <dbReference type="ARBA" id="ARBA00022989"/>
    </source>
</evidence>
<dbReference type="UniPathway" id="UPA00665"/>
<evidence type="ECO:0000313" key="12">
    <source>
        <dbReference type="EMBL" id="KAA0257311.1"/>
    </source>
</evidence>
<dbReference type="GO" id="GO:0004190">
    <property type="term" value="F:aspartic-type endopeptidase activity"/>
    <property type="evidence" value="ECO:0007669"/>
    <property type="project" value="UniProtKB-UniRule"/>
</dbReference>
<dbReference type="EMBL" id="VFJB01000008">
    <property type="protein sequence ID" value="KAA0257311.1"/>
    <property type="molecule type" value="Genomic_DNA"/>
</dbReference>
<dbReference type="PANTHER" id="PTHR33695">
    <property type="entry name" value="LIPOPROTEIN SIGNAL PEPTIDASE"/>
    <property type="match status" value="1"/>
</dbReference>
<dbReference type="HAMAP" id="MF_00161">
    <property type="entry name" value="LspA"/>
    <property type="match status" value="1"/>
</dbReference>
<dbReference type="NCBIfam" id="TIGR00077">
    <property type="entry name" value="lspA"/>
    <property type="match status" value="1"/>
</dbReference>
<evidence type="ECO:0000256" key="10">
    <source>
        <dbReference type="RuleBase" id="RU000594"/>
    </source>
</evidence>
<dbReference type="Pfam" id="PF01252">
    <property type="entry name" value="Peptidase_A8"/>
    <property type="match status" value="1"/>
</dbReference>
<sequence length="164" mass="19006">MKNRIYIILAFIILILDQYTKYLIKKSFHLFEIKPVIKGFFNLTYILNPGAAFGFLANLNEKYRQLFFVFVTIMAIIIVIYLFTKENNSILRKLSYSLILGGALGNFIDRLFIGKVVDFLDFYISSYHWPAFNVADSSISIGIFFLILDMVINKKEDSNNENNA</sequence>
<evidence type="ECO:0000256" key="9">
    <source>
        <dbReference type="HAMAP-Rule" id="MF_00161"/>
    </source>
</evidence>
<keyword evidence="3 9" id="KW-0645">Protease</keyword>
<keyword evidence="4 9" id="KW-0812">Transmembrane</keyword>
<reference evidence="12 13" key="1">
    <citation type="submission" date="2019-06" db="EMBL/GenBank/DDBJ databases">
        <title>Genomic insights into carbon and energy metabolism of Deferribacter autotrophicus revealed new metabolic traits in the phylum Deferribacteres.</title>
        <authorList>
            <person name="Slobodkin A.I."/>
            <person name="Slobodkina G.B."/>
            <person name="Allioux M."/>
            <person name="Alain K."/>
            <person name="Jebbar M."/>
            <person name="Shadrin V."/>
            <person name="Kublanov I.V."/>
            <person name="Toshchakov S.V."/>
            <person name="Bonch-Osmolovskaya E.A."/>
        </authorList>
    </citation>
    <scope>NUCLEOTIDE SEQUENCE [LARGE SCALE GENOMIC DNA]</scope>
    <source>
        <strain evidence="12 13">SL50</strain>
    </source>
</reference>
<evidence type="ECO:0000256" key="3">
    <source>
        <dbReference type="ARBA" id="ARBA00022670"/>
    </source>
</evidence>
<dbReference type="PRINTS" id="PR00781">
    <property type="entry name" value="LIPOSIGPTASE"/>
</dbReference>
<organism evidence="12 13">
    <name type="scientific">Deferribacter autotrophicus</name>
    <dbReference type="NCBI Taxonomy" id="500465"/>
    <lineage>
        <taxon>Bacteria</taxon>
        <taxon>Pseudomonadati</taxon>
        <taxon>Deferribacterota</taxon>
        <taxon>Deferribacteres</taxon>
        <taxon>Deferribacterales</taxon>
        <taxon>Deferribacteraceae</taxon>
        <taxon>Deferribacter</taxon>
    </lineage>
</organism>
<feature type="active site" evidence="9">
    <location>
        <position position="118"/>
    </location>
</feature>
<comment type="similarity">
    <text evidence="1 9 11">Belongs to the peptidase A8 family.</text>
</comment>
<evidence type="ECO:0000256" key="11">
    <source>
        <dbReference type="RuleBase" id="RU004181"/>
    </source>
</evidence>
<dbReference type="GO" id="GO:0006508">
    <property type="term" value="P:proteolysis"/>
    <property type="evidence" value="ECO:0007669"/>
    <property type="project" value="UniProtKB-KW"/>
</dbReference>
<dbReference type="EC" id="3.4.23.36" evidence="9"/>
<feature type="transmembrane region" description="Helical" evidence="9">
    <location>
        <begin position="133"/>
        <end position="152"/>
    </location>
</feature>
<feature type="active site" evidence="9">
    <location>
        <position position="136"/>
    </location>
</feature>
<comment type="subcellular location">
    <subcellularLocation>
        <location evidence="9">Cell membrane</location>
        <topology evidence="9">Multi-pass membrane protein</topology>
    </subcellularLocation>
</comment>
<evidence type="ECO:0000256" key="1">
    <source>
        <dbReference type="ARBA" id="ARBA00006139"/>
    </source>
</evidence>
<comment type="caution">
    <text evidence="12">The sequence shown here is derived from an EMBL/GenBank/DDBJ whole genome shotgun (WGS) entry which is preliminary data.</text>
</comment>
<protein>
    <recommendedName>
        <fullName evidence="9">Lipoprotein signal peptidase</fullName>
        <ecNumber evidence="9">3.4.23.36</ecNumber>
    </recommendedName>
    <alternativeName>
        <fullName evidence="9">Prolipoprotein signal peptidase</fullName>
    </alternativeName>
    <alternativeName>
        <fullName evidence="9">Signal peptidase II</fullName>
        <shortName evidence="9">SPase II</shortName>
    </alternativeName>
</protein>
<dbReference type="InterPro" id="IPR001872">
    <property type="entry name" value="Peptidase_A8"/>
</dbReference>
<dbReference type="AlphaFoldDB" id="A0A5A8F2Z9"/>
<feature type="transmembrane region" description="Helical" evidence="9">
    <location>
        <begin position="63"/>
        <end position="83"/>
    </location>
</feature>
<keyword evidence="2 9" id="KW-1003">Cell membrane</keyword>
<accession>A0A5A8F2Z9</accession>
<evidence type="ECO:0000256" key="4">
    <source>
        <dbReference type="ARBA" id="ARBA00022692"/>
    </source>
</evidence>
<dbReference type="OrthoDB" id="9810259at2"/>
<evidence type="ECO:0000256" key="2">
    <source>
        <dbReference type="ARBA" id="ARBA00022475"/>
    </source>
</evidence>
<evidence type="ECO:0000313" key="13">
    <source>
        <dbReference type="Proteomes" id="UP000322876"/>
    </source>
</evidence>
<feature type="transmembrane region" description="Helical" evidence="9">
    <location>
        <begin position="6"/>
        <end position="24"/>
    </location>
</feature>
<keyword evidence="8 9" id="KW-0472">Membrane</keyword>
<comment type="function">
    <text evidence="9 10">This protein specifically catalyzes the removal of signal peptides from prolipoproteins.</text>
</comment>
<comment type="catalytic activity">
    <reaction evidence="9 10">
        <text>Release of signal peptides from bacterial membrane prolipoproteins. Hydrolyzes -Xaa-Yaa-Zaa-|-(S,diacylglyceryl)Cys-, in which Xaa is hydrophobic (preferably Leu), and Yaa (Ala or Ser) and Zaa (Gly or Ala) have small, neutral side chains.</text>
        <dbReference type="EC" id="3.4.23.36"/>
    </reaction>
</comment>
<evidence type="ECO:0000256" key="8">
    <source>
        <dbReference type="ARBA" id="ARBA00023136"/>
    </source>
</evidence>